<proteinExistence type="predicted"/>
<dbReference type="EMBL" id="FP929052">
    <property type="protein sequence ID" value="CBL16726.1"/>
    <property type="molecule type" value="Genomic_DNA"/>
</dbReference>
<dbReference type="GO" id="GO:0004252">
    <property type="term" value="F:serine-type endopeptidase activity"/>
    <property type="evidence" value="ECO:0007669"/>
    <property type="project" value="InterPro"/>
</dbReference>
<keyword evidence="1 5" id="KW-0645">Protease</keyword>
<dbReference type="OrthoDB" id="9758917at2"/>
<keyword evidence="4" id="KW-1133">Transmembrane helix</keyword>
<dbReference type="SUPFAM" id="SSF50494">
    <property type="entry name" value="Trypsin-like serine proteases"/>
    <property type="match status" value="1"/>
</dbReference>
<dbReference type="InterPro" id="IPR001940">
    <property type="entry name" value="Peptidase_S1C"/>
</dbReference>
<dbReference type="HOGENOM" id="CLU_020120_3_2_9"/>
<feature type="compositionally biased region" description="Low complexity" evidence="3">
    <location>
        <begin position="36"/>
        <end position="83"/>
    </location>
</feature>
<reference evidence="5" key="1">
    <citation type="submission" date="2010-03" db="EMBL/GenBank/DDBJ databases">
        <title>The genome sequence of Ruminococcus sp. 18P13.</title>
        <authorList>
            <consortium name="metaHIT consortium -- http://www.metahit.eu/"/>
            <person name="Pajon A."/>
            <person name="Turner K."/>
            <person name="Parkhill J."/>
            <person name="Bernalier A."/>
        </authorList>
    </citation>
    <scope>NUCLEOTIDE SEQUENCE [LARGE SCALE GENOMIC DNA]</scope>
    <source>
        <strain evidence="5">Type strain: 18P13</strain>
    </source>
</reference>
<keyword evidence="4" id="KW-0472">Membrane</keyword>
<sequence length="524" mass="56966">MEENQYEHSGSQPEASPAQEPAAAGTPAQNQTSPDSQSGYQQPYGQGYQSTYQNQQPYGQGYQRTYQNQQPYGQGYQSTYQNQQPYGQGYQRAYQNQQPYGQGYQRTYQNQQPYGQQGYAQGYYGTPPRFAPEPAPAEPSPARINRAMLIAAIVGFVLILGFSVYCIVRDLSHGAMQSDPGGVHISIGTQKKPDVPENYKDDTGRYTVEGIAQAVRPSIVEIYTYGEVDSLVIGSGSGIIISEDGYIVTNEHVLNGAKTYVVHLDDDSPHPAKLVGRDAKTDIAVLKIDAADLTVAVLGDSNETVLGEEVVAIGNPAGLSGTLTNGIVSGLNRKIRADSTGYEMTCIQTNAAISPGNSGGALVNMFGQVIGITSSKYVSSSYEGLGFAITINEALPIIEELIQNGYIAGRYRIGITFYSSEDTYTQRLFEKQEGYEIPEDFQGIWIEGISGDCSVASTALRTGDFIYAVNGKEVYDYDSLSVALEGRGPGDTVTAKCRRYGSSQSDYEDFEISFQLMEDRSGDF</sequence>
<feature type="transmembrane region" description="Helical" evidence="4">
    <location>
        <begin position="147"/>
        <end position="168"/>
    </location>
</feature>
<keyword evidence="2" id="KW-0378">Hydrolase</keyword>
<dbReference type="InterPro" id="IPR036034">
    <property type="entry name" value="PDZ_sf"/>
</dbReference>
<feature type="region of interest" description="Disordered" evidence="3">
    <location>
        <begin position="1"/>
        <end position="83"/>
    </location>
</feature>
<evidence type="ECO:0000256" key="1">
    <source>
        <dbReference type="ARBA" id="ARBA00022670"/>
    </source>
</evidence>
<evidence type="ECO:0000256" key="2">
    <source>
        <dbReference type="ARBA" id="ARBA00022801"/>
    </source>
</evidence>
<dbReference type="GeneID" id="83155321"/>
<name>D4LAT1_RUMC1</name>
<evidence type="ECO:0000256" key="3">
    <source>
        <dbReference type="SAM" id="MobiDB-lite"/>
    </source>
</evidence>
<dbReference type="KEGG" id="rch:RUM_04980"/>
<dbReference type="InterPro" id="IPR009003">
    <property type="entry name" value="Peptidase_S1_PA"/>
</dbReference>
<evidence type="ECO:0000313" key="6">
    <source>
        <dbReference type="Proteomes" id="UP000007054"/>
    </source>
</evidence>
<dbReference type="PATRIC" id="fig|213810.4.peg.403"/>
<dbReference type="AlphaFoldDB" id="D4LAT1"/>
<dbReference type="SUPFAM" id="SSF50156">
    <property type="entry name" value="PDZ domain-like"/>
    <property type="match status" value="1"/>
</dbReference>
<evidence type="ECO:0000313" key="5">
    <source>
        <dbReference type="EMBL" id="CBL16726.1"/>
    </source>
</evidence>
<dbReference type="Pfam" id="PF13365">
    <property type="entry name" value="Trypsin_2"/>
    <property type="match status" value="1"/>
</dbReference>
<feature type="region of interest" description="Disordered" evidence="3">
    <location>
        <begin position="115"/>
        <end position="139"/>
    </location>
</feature>
<feature type="compositionally biased region" description="Low complexity" evidence="3">
    <location>
        <begin position="115"/>
        <end position="128"/>
    </location>
</feature>
<dbReference type="InterPro" id="IPR051201">
    <property type="entry name" value="Chloro_Bact_Ser_Proteases"/>
</dbReference>
<feature type="compositionally biased region" description="Low complexity" evidence="3">
    <location>
        <begin position="11"/>
        <end position="24"/>
    </location>
</feature>
<accession>D4LAT1</accession>
<dbReference type="PANTHER" id="PTHR43343">
    <property type="entry name" value="PEPTIDASE S12"/>
    <property type="match status" value="1"/>
</dbReference>
<dbReference type="BioCyc" id="RCHA213810:RUM_RS02410-MONOMER"/>
<evidence type="ECO:0000256" key="4">
    <source>
        <dbReference type="SAM" id="Phobius"/>
    </source>
</evidence>
<protein>
    <submittedName>
        <fullName evidence="5">Trypsin-like serine proteases, typically periplasmic, contain C-terminal PDZ domain</fullName>
    </submittedName>
</protein>
<dbReference type="GO" id="GO:0006508">
    <property type="term" value="P:proteolysis"/>
    <property type="evidence" value="ECO:0007669"/>
    <property type="project" value="UniProtKB-KW"/>
</dbReference>
<dbReference type="STRING" id="213810.RUM_04980"/>
<keyword evidence="6" id="KW-1185">Reference proteome</keyword>
<reference evidence="5" key="2">
    <citation type="submission" date="2010-03" db="EMBL/GenBank/DDBJ databases">
        <authorList>
            <person name="Pajon A."/>
        </authorList>
    </citation>
    <scope>NUCLEOTIDE SEQUENCE</scope>
    <source>
        <strain evidence="5">Type strain: 18P13</strain>
    </source>
</reference>
<dbReference type="RefSeq" id="WP_015557633.1">
    <property type="nucleotide sequence ID" value="NC_021039.1"/>
</dbReference>
<keyword evidence="4" id="KW-0812">Transmembrane</keyword>
<feature type="compositionally biased region" description="Pro residues" evidence="3">
    <location>
        <begin position="129"/>
        <end position="139"/>
    </location>
</feature>
<dbReference type="Gene3D" id="2.40.10.120">
    <property type="match status" value="1"/>
</dbReference>
<gene>
    <name evidence="5" type="ordered locus">RUM_04980</name>
</gene>
<dbReference type="Gene3D" id="2.30.42.10">
    <property type="match status" value="1"/>
</dbReference>
<organism evidence="5 6">
    <name type="scientific">Ruminococcus champanellensis (strain DSM 18848 / JCM 17042 / KCTC 15320 / 18P13)</name>
    <dbReference type="NCBI Taxonomy" id="213810"/>
    <lineage>
        <taxon>Bacteria</taxon>
        <taxon>Bacillati</taxon>
        <taxon>Bacillota</taxon>
        <taxon>Clostridia</taxon>
        <taxon>Eubacteriales</taxon>
        <taxon>Oscillospiraceae</taxon>
        <taxon>Ruminococcus</taxon>
    </lineage>
</organism>
<dbReference type="Proteomes" id="UP000007054">
    <property type="component" value="Chromosome"/>
</dbReference>
<dbReference type="PRINTS" id="PR00834">
    <property type="entry name" value="PROTEASES2C"/>
</dbReference>
<dbReference type="PANTHER" id="PTHR43343:SF3">
    <property type="entry name" value="PROTEASE DO-LIKE 8, CHLOROPLASTIC"/>
    <property type="match status" value="1"/>
</dbReference>